<feature type="compositionally biased region" description="Basic residues" evidence="1">
    <location>
        <begin position="326"/>
        <end position="355"/>
    </location>
</feature>
<evidence type="ECO:0000256" key="1">
    <source>
        <dbReference type="SAM" id="MobiDB-lite"/>
    </source>
</evidence>
<gene>
    <name evidence="2" type="ordered locus">Os07g0674150</name>
    <name evidence="2" type="ORF">OSNPB_070674150</name>
</gene>
<dbReference type="AlphaFoldDB" id="A0A0P0XA25"/>
<dbReference type="PaxDb" id="39947-A0A0P0XA25"/>
<keyword evidence="3" id="KW-1185">Reference proteome</keyword>
<accession>A0A0P0XA25</accession>
<dbReference type="eggNOG" id="ENOG502T1GZ">
    <property type="taxonomic scope" value="Eukaryota"/>
</dbReference>
<evidence type="ECO:0000313" key="3">
    <source>
        <dbReference type="Proteomes" id="UP000059680"/>
    </source>
</evidence>
<reference evidence="2 3" key="3">
    <citation type="journal article" date="2013" name="Rice">
        <title>Improvement of the Oryza sativa Nipponbare reference genome using next generation sequence and optical map data.</title>
        <authorList>
            <person name="Kawahara Y."/>
            <person name="de la Bastide M."/>
            <person name="Hamilton J.P."/>
            <person name="Kanamori H."/>
            <person name="McCombie W.R."/>
            <person name="Ouyang S."/>
            <person name="Schwartz D.C."/>
            <person name="Tanaka T."/>
            <person name="Wu J."/>
            <person name="Zhou S."/>
            <person name="Childs K.L."/>
            <person name="Davidson R.M."/>
            <person name="Lin H."/>
            <person name="Quesada-Ocampo L."/>
            <person name="Vaillancourt B."/>
            <person name="Sakai H."/>
            <person name="Lee S.S."/>
            <person name="Kim J."/>
            <person name="Numa H."/>
            <person name="Itoh T."/>
            <person name="Buell C.R."/>
            <person name="Matsumoto T."/>
        </authorList>
    </citation>
    <scope>NUCLEOTIDE SEQUENCE [LARGE SCALE GENOMIC DNA]</scope>
    <source>
        <strain evidence="3">cv. Nipponbare</strain>
    </source>
</reference>
<dbReference type="InParanoid" id="A0A0P0XA25"/>
<feature type="region of interest" description="Disordered" evidence="1">
    <location>
        <begin position="288"/>
        <end position="390"/>
    </location>
</feature>
<protein>
    <submittedName>
        <fullName evidence="2">Os07g0674150 protein</fullName>
    </submittedName>
</protein>
<proteinExistence type="predicted"/>
<name>A0A0P0XA25_ORYSJ</name>
<evidence type="ECO:0000313" key="2">
    <source>
        <dbReference type="EMBL" id="BAT03183.1"/>
    </source>
</evidence>
<feature type="compositionally biased region" description="Low complexity" evidence="1">
    <location>
        <begin position="295"/>
        <end position="304"/>
    </location>
</feature>
<organism evidence="2 3">
    <name type="scientific">Oryza sativa subsp. japonica</name>
    <name type="common">Rice</name>
    <dbReference type="NCBI Taxonomy" id="39947"/>
    <lineage>
        <taxon>Eukaryota</taxon>
        <taxon>Viridiplantae</taxon>
        <taxon>Streptophyta</taxon>
        <taxon>Embryophyta</taxon>
        <taxon>Tracheophyta</taxon>
        <taxon>Spermatophyta</taxon>
        <taxon>Magnoliopsida</taxon>
        <taxon>Liliopsida</taxon>
        <taxon>Poales</taxon>
        <taxon>Poaceae</taxon>
        <taxon>BOP clade</taxon>
        <taxon>Oryzoideae</taxon>
        <taxon>Oryzeae</taxon>
        <taxon>Oryzinae</taxon>
        <taxon>Oryza</taxon>
        <taxon>Oryza sativa</taxon>
    </lineage>
</organism>
<dbReference type="EMBL" id="AP014963">
    <property type="protein sequence ID" value="BAT03183.1"/>
    <property type="molecule type" value="Genomic_DNA"/>
</dbReference>
<dbReference type="Gramene" id="Os07t0674150-00">
    <property type="protein sequence ID" value="Os07t0674150-00"/>
    <property type="gene ID" value="Os07g0674150"/>
</dbReference>
<feature type="non-terminal residue" evidence="2">
    <location>
        <position position="407"/>
    </location>
</feature>
<sequence length="407" mass="45061">GDGVGLVVAEDAVAEVLDHEREALVEGDLGLPAEELLGAADVRLPLVRVVGGVRPELDPRVWVDGVLHHLGKLQHCELPWVSQVEWPYVLPFHQLHQPLHLHTQINVLEAPRLLTVAVHRQGLLPQCLHNKVADDPAIVDAHTGAVGVEDPSNPNLEVGATVVVHGQCLRRPLPLVVRIRTDGVDVAPVGLDLGVLERVAVDLAGAGEEEAGADALGEAEHVEGADDVGLDGLDGVVLVVHGGRRARQVVDLVHLQEDRLHDVVPDHLEVRVAGVVQHVLLPPREQVVHHHHAVAARQQPVHQVAPHEPGSPRHHHAEPLLLQPQRHARPRRRRRHAGVLPHRQPRRRQPRRAAVHHLVAASVPRRRSRQEEDQRRDGHADEREHQPLLGEQIPQRAEWWLVRRLGR</sequence>
<feature type="compositionally biased region" description="Basic and acidic residues" evidence="1">
    <location>
        <begin position="369"/>
        <end position="386"/>
    </location>
</feature>
<reference evidence="3" key="1">
    <citation type="journal article" date="2005" name="Nature">
        <title>The map-based sequence of the rice genome.</title>
        <authorList>
            <consortium name="International rice genome sequencing project (IRGSP)"/>
            <person name="Matsumoto T."/>
            <person name="Wu J."/>
            <person name="Kanamori H."/>
            <person name="Katayose Y."/>
            <person name="Fujisawa M."/>
            <person name="Namiki N."/>
            <person name="Mizuno H."/>
            <person name="Yamamoto K."/>
            <person name="Antonio B.A."/>
            <person name="Baba T."/>
            <person name="Sakata K."/>
            <person name="Nagamura Y."/>
            <person name="Aoki H."/>
            <person name="Arikawa K."/>
            <person name="Arita K."/>
            <person name="Bito T."/>
            <person name="Chiden Y."/>
            <person name="Fujitsuka N."/>
            <person name="Fukunaka R."/>
            <person name="Hamada M."/>
            <person name="Harada C."/>
            <person name="Hayashi A."/>
            <person name="Hijishita S."/>
            <person name="Honda M."/>
            <person name="Hosokawa S."/>
            <person name="Ichikawa Y."/>
            <person name="Idonuma A."/>
            <person name="Iijima M."/>
            <person name="Ikeda M."/>
            <person name="Ikeno M."/>
            <person name="Ito K."/>
            <person name="Ito S."/>
            <person name="Ito T."/>
            <person name="Ito Y."/>
            <person name="Ito Y."/>
            <person name="Iwabuchi A."/>
            <person name="Kamiya K."/>
            <person name="Karasawa W."/>
            <person name="Kurita K."/>
            <person name="Katagiri S."/>
            <person name="Kikuta A."/>
            <person name="Kobayashi H."/>
            <person name="Kobayashi N."/>
            <person name="Machita K."/>
            <person name="Maehara T."/>
            <person name="Masukawa M."/>
            <person name="Mizubayashi T."/>
            <person name="Mukai Y."/>
            <person name="Nagasaki H."/>
            <person name="Nagata Y."/>
            <person name="Naito S."/>
            <person name="Nakashima M."/>
            <person name="Nakama Y."/>
            <person name="Nakamichi Y."/>
            <person name="Nakamura M."/>
            <person name="Meguro A."/>
            <person name="Negishi M."/>
            <person name="Ohta I."/>
            <person name="Ohta T."/>
            <person name="Okamoto M."/>
            <person name="Ono N."/>
            <person name="Saji S."/>
            <person name="Sakaguchi M."/>
            <person name="Sakai K."/>
            <person name="Shibata M."/>
            <person name="Shimokawa T."/>
            <person name="Song J."/>
            <person name="Takazaki Y."/>
            <person name="Terasawa K."/>
            <person name="Tsugane M."/>
            <person name="Tsuji K."/>
            <person name="Ueda S."/>
            <person name="Waki K."/>
            <person name="Yamagata H."/>
            <person name="Yamamoto M."/>
            <person name="Yamamoto S."/>
            <person name="Yamane H."/>
            <person name="Yoshiki S."/>
            <person name="Yoshihara R."/>
            <person name="Yukawa K."/>
            <person name="Zhong H."/>
            <person name="Yano M."/>
            <person name="Yuan Q."/>
            <person name="Ouyang S."/>
            <person name="Liu J."/>
            <person name="Jones K.M."/>
            <person name="Gansberger K."/>
            <person name="Moffat K."/>
            <person name="Hill J."/>
            <person name="Bera J."/>
            <person name="Fadrosh D."/>
            <person name="Jin S."/>
            <person name="Johri S."/>
            <person name="Kim M."/>
            <person name="Overton L."/>
            <person name="Reardon M."/>
            <person name="Tsitrin T."/>
            <person name="Vuong H."/>
            <person name="Weaver B."/>
            <person name="Ciecko A."/>
            <person name="Tallon L."/>
            <person name="Jackson J."/>
            <person name="Pai G."/>
            <person name="Aken S.V."/>
            <person name="Utterback T."/>
            <person name="Reidmuller S."/>
            <person name="Feldblyum T."/>
            <person name="Hsiao J."/>
            <person name="Zismann V."/>
            <person name="Iobst S."/>
            <person name="de Vazeille A.R."/>
            <person name="Buell C.R."/>
            <person name="Ying K."/>
            <person name="Li Y."/>
            <person name="Lu T."/>
            <person name="Huang Y."/>
            <person name="Zhao Q."/>
            <person name="Feng Q."/>
            <person name="Zhang L."/>
            <person name="Zhu J."/>
            <person name="Weng Q."/>
            <person name="Mu J."/>
            <person name="Lu Y."/>
            <person name="Fan D."/>
            <person name="Liu Y."/>
            <person name="Guan J."/>
            <person name="Zhang Y."/>
            <person name="Yu S."/>
            <person name="Liu X."/>
            <person name="Zhang Y."/>
            <person name="Hong G."/>
            <person name="Han B."/>
            <person name="Choisne N."/>
            <person name="Demange N."/>
            <person name="Orjeda G."/>
            <person name="Samain S."/>
            <person name="Cattolico L."/>
            <person name="Pelletier E."/>
            <person name="Couloux A."/>
            <person name="Segurens B."/>
            <person name="Wincker P."/>
            <person name="D'Hont A."/>
            <person name="Scarpelli C."/>
            <person name="Weissenbach J."/>
            <person name="Salanoubat M."/>
            <person name="Quetier F."/>
            <person name="Yu Y."/>
            <person name="Kim H.R."/>
            <person name="Rambo T."/>
            <person name="Currie J."/>
            <person name="Collura K."/>
            <person name="Luo M."/>
            <person name="Yang T."/>
            <person name="Ammiraju J.S.S."/>
            <person name="Engler F."/>
            <person name="Soderlund C."/>
            <person name="Wing R.A."/>
            <person name="Palmer L.E."/>
            <person name="de la Bastide M."/>
            <person name="Spiegel L."/>
            <person name="Nascimento L."/>
            <person name="Zutavern T."/>
            <person name="O'Shaughnessy A."/>
            <person name="Dike S."/>
            <person name="Dedhia N."/>
            <person name="Preston R."/>
            <person name="Balija V."/>
            <person name="McCombie W.R."/>
            <person name="Chow T."/>
            <person name="Chen H."/>
            <person name="Chung M."/>
            <person name="Chen C."/>
            <person name="Shaw J."/>
            <person name="Wu H."/>
            <person name="Hsiao K."/>
            <person name="Chao Y."/>
            <person name="Chu M."/>
            <person name="Cheng C."/>
            <person name="Hour A."/>
            <person name="Lee P."/>
            <person name="Lin S."/>
            <person name="Lin Y."/>
            <person name="Liou J."/>
            <person name="Liu S."/>
            <person name="Hsing Y."/>
            <person name="Raghuvanshi S."/>
            <person name="Mohanty A."/>
            <person name="Bharti A.K."/>
            <person name="Gaur A."/>
            <person name="Gupta V."/>
            <person name="Kumar D."/>
            <person name="Ravi V."/>
            <person name="Vij S."/>
            <person name="Kapur A."/>
            <person name="Khurana P."/>
            <person name="Khurana P."/>
            <person name="Khurana J.P."/>
            <person name="Tyagi A.K."/>
            <person name="Gaikwad K."/>
            <person name="Singh A."/>
            <person name="Dalal V."/>
            <person name="Srivastava S."/>
            <person name="Dixit A."/>
            <person name="Pal A.K."/>
            <person name="Ghazi I.A."/>
            <person name="Yadav M."/>
            <person name="Pandit A."/>
            <person name="Bhargava A."/>
            <person name="Sureshbabu K."/>
            <person name="Batra K."/>
            <person name="Sharma T.R."/>
            <person name="Mohapatra T."/>
            <person name="Singh N.K."/>
            <person name="Messing J."/>
            <person name="Nelson A.B."/>
            <person name="Fuks G."/>
            <person name="Kavchok S."/>
            <person name="Keizer G."/>
            <person name="Linton E."/>
            <person name="Llaca V."/>
            <person name="Song R."/>
            <person name="Tanyolac B."/>
            <person name="Young S."/>
            <person name="Ho-Il K."/>
            <person name="Hahn J.H."/>
            <person name="Sangsakoo G."/>
            <person name="Vanavichit A."/>
            <person name="de Mattos Luiz.A.T."/>
            <person name="Zimmer P.D."/>
            <person name="Malone G."/>
            <person name="Dellagostin O."/>
            <person name="de Oliveira A.C."/>
            <person name="Bevan M."/>
            <person name="Bancroft I."/>
            <person name="Minx P."/>
            <person name="Cordum H."/>
            <person name="Wilson R."/>
            <person name="Cheng Z."/>
            <person name="Jin W."/>
            <person name="Jiang J."/>
            <person name="Leong S.A."/>
            <person name="Iwama H."/>
            <person name="Gojobori T."/>
            <person name="Itoh T."/>
            <person name="Niimura Y."/>
            <person name="Fujii Y."/>
            <person name="Habara T."/>
            <person name="Sakai H."/>
            <person name="Sato Y."/>
            <person name="Wilson G."/>
            <person name="Kumar K."/>
            <person name="McCouch S."/>
            <person name="Juretic N."/>
            <person name="Hoen D."/>
            <person name="Wright S."/>
            <person name="Bruskiewich R."/>
            <person name="Bureau T."/>
            <person name="Miyao A."/>
            <person name="Hirochika H."/>
            <person name="Nishikawa T."/>
            <person name="Kadowaki K."/>
            <person name="Sugiura M."/>
            <person name="Burr B."/>
            <person name="Sasaki T."/>
        </authorList>
    </citation>
    <scope>NUCLEOTIDE SEQUENCE [LARGE SCALE GENOMIC DNA]</scope>
    <source>
        <strain evidence="3">cv. Nipponbare</strain>
    </source>
</reference>
<dbReference type="Proteomes" id="UP000059680">
    <property type="component" value="Chromosome 7"/>
</dbReference>
<reference evidence="2 3" key="2">
    <citation type="journal article" date="2013" name="Plant Cell Physiol.">
        <title>Rice Annotation Project Database (RAP-DB): an integrative and interactive database for rice genomics.</title>
        <authorList>
            <person name="Sakai H."/>
            <person name="Lee S.S."/>
            <person name="Tanaka T."/>
            <person name="Numa H."/>
            <person name="Kim J."/>
            <person name="Kawahara Y."/>
            <person name="Wakimoto H."/>
            <person name="Yang C.C."/>
            <person name="Iwamoto M."/>
            <person name="Abe T."/>
            <person name="Yamada Y."/>
            <person name="Muto A."/>
            <person name="Inokuchi H."/>
            <person name="Ikemura T."/>
            <person name="Matsumoto T."/>
            <person name="Sasaki T."/>
            <person name="Itoh T."/>
        </authorList>
    </citation>
    <scope>NUCLEOTIDE SEQUENCE [LARGE SCALE GENOMIC DNA]</scope>
    <source>
        <strain evidence="3">cv. Nipponbare</strain>
    </source>
</reference>